<evidence type="ECO:0000313" key="11">
    <source>
        <dbReference type="Proteomes" id="UP001516023"/>
    </source>
</evidence>
<proteinExistence type="predicted"/>
<dbReference type="InterPro" id="IPR001223">
    <property type="entry name" value="Glyco_hydro18_cat"/>
</dbReference>
<dbReference type="Gene3D" id="3.30.60.10">
    <property type="entry name" value="Endochitinase-like"/>
    <property type="match status" value="2"/>
</dbReference>
<dbReference type="PRINTS" id="PR01217">
    <property type="entry name" value="PRICHEXTENSN"/>
</dbReference>
<dbReference type="Pfam" id="PF00187">
    <property type="entry name" value="Chitin_bind_1"/>
    <property type="match status" value="2"/>
</dbReference>
<evidence type="ECO:0000256" key="3">
    <source>
        <dbReference type="ARBA" id="ARBA00023157"/>
    </source>
</evidence>
<dbReference type="InterPro" id="IPR036861">
    <property type="entry name" value="Endochitinase-like_sf"/>
</dbReference>
<dbReference type="InterPro" id="IPR001002">
    <property type="entry name" value="Chitin-bd_1"/>
</dbReference>
<dbReference type="Proteomes" id="UP001516023">
    <property type="component" value="Unassembled WGS sequence"/>
</dbReference>
<dbReference type="SMART" id="SM00270">
    <property type="entry name" value="ChtBD1"/>
    <property type="match status" value="2"/>
</dbReference>
<dbReference type="EMBL" id="JABMIG020000141">
    <property type="protein sequence ID" value="KAL3789430.1"/>
    <property type="molecule type" value="Genomic_DNA"/>
</dbReference>
<evidence type="ECO:0000259" key="9">
    <source>
        <dbReference type="PROSITE" id="PS51910"/>
    </source>
</evidence>
<name>A0ABD3PMP4_9STRA</name>
<dbReference type="InterPro" id="IPR018371">
    <property type="entry name" value="Chitin-binding_1_CS"/>
</dbReference>
<feature type="compositionally biased region" description="Pro residues" evidence="7">
    <location>
        <begin position="177"/>
        <end position="186"/>
    </location>
</feature>
<keyword evidence="1 5" id="KW-0147">Chitin-binding</keyword>
<dbReference type="CDD" id="cd00035">
    <property type="entry name" value="ChtBD1"/>
    <property type="match status" value="2"/>
</dbReference>
<evidence type="ECO:0000313" key="10">
    <source>
        <dbReference type="EMBL" id="KAL3789430.1"/>
    </source>
</evidence>
<dbReference type="InterPro" id="IPR001579">
    <property type="entry name" value="Glyco_hydro_18_chit_AS"/>
</dbReference>
<feature type="disulfide bond" evidence="5">
    <location>
        <begin position="131"/>
        <end position="143"/>
    </location>
</feature>
<dbReference type="PROSITE" id="PS00026">
    <property type="entry name" value="CHIT_BIND_I_1"/>
    <property type="match status" value="2"/>
</dbReference>
<feature type="domain" description="GH18" evidence="9">
    <location>
        <begin position="269"/>
        <end position="591"/>
    </location>
</feature>
<feature type="compositionally biased region" description="Pro residues" evidence="7">
    <location>
        <begin position="691"/>
        <end position="700"/>
    </location>
</feature>
<dbReference type="GO" id="GO:0016798">
    <property type="term" value="F:hydrolase activity, acting on glycosyl bonds"/>
    <property type="evidence" value="ECO:0007669"/>
    <property type="project" value="UniProtKB-KW"/>
</dbReference>
<dbReference type="Gene3D" id="3.20.20.80">
    <property type="entry name" value="Glycosidases"/>
    <property type="match status" value="1"/>
</dbReference>
<feature type="domain" description="Chitin-binding type-1" evidence="8">
    <location>
        <begin position="122"/>
        <end position="160"/>
    </location>
</feature>
<gene>
    <name evidence="10" type="ORF">HJC23_001978</name>
</gene>
<keyword evidence="4 6" id="KW-0326">Glycosidase</keyword>
<sequence>MLVTLLSGFAICGLHTLSINYVRIVCVYVLKKLRESNRVQYTQSRHHLLAASQNNALVNRGYLFSDMTCQQSIPTNNFMISTRAKLLAIVGPHLLLLPWVDAKGKPNPTPPSPSPPSCATDTNSCGANNPCPNGLCCSQWGYCGTGDAYCGACCQSGCPSSPTTPVTSSPTNRVTPAPTPPTNNPPTYSPPSSCPAFSAACGPGNPCAGGLCCSQWGYCGTDVAYCGECCQSNCWASPPSIPTTTPPPTTPTANPPANNPPSTADHEDSRLIAYLGNWQDCPTDAQVDAYSHIVIAFAVSYTWAASKNNCDTQCNVASTLPVCANANNQALIDKWRGMGKKVILSFGGAGMGGSWSGDQNNCWDYCFGKEEALSTSLVSIVKNQKLDGVDIDYEYCFDINGLQSGRCAQRSSAYSDAKAQTFLDSLTSKLRTKLDALQASNGYSRGRYEVTHAPMDVDVSRPDSKYYQILKARSNDIDFLMPQFYNGVTRPAVDGVDGTGAGSMSAVSIFNNLSNDMFQGKPHKVVFGFCISDCSGTGSNVNGNQAVQVMSDLKAYNNGEFQCNGGAFFWVAQHDVNGAWSDTVLSEVSLTAGCSSSVTTTSTTTTSTTSTSTTLAPTSSAPGTFSPSSSTPTTSKPTTNTPPPTSQTTISQPVTSKPTSAPSNKPTTSQPMTSKPSSPPSNKPTTLQPVTPKPTSPPSNKPTTLQPVTPKPTTGTGTTTPNPTQLVVSTSPRCGISEIDARERCQKECVSSADCPSGQWCWGTHPNYCGSIKQRIYYNPVQSSVWTRCGTDEIFARTFCTQACTWQGQCPSGQSCLSLHPNYCGSQYYEV</sequence>
<keyword evidence="2 6" id="KW-0378">Hydrolase</keyword>
<reference evidence="10 11" key="1">
    <citation type="journal article" date="2020" name="G3 (Bethesda)">
        <title>Improved Reference Genome for Cyclotella cryptica CCMP332, a Model for Cell Wall Morphogenesis, Salinity Adaptation, and Lipid Production in Diatoms (Bacillariophyta).</title>
        <authorList>
            <person name="Roberts W.R."/>
            <person name="Downey K.M."/>
            <person name="Ruck E.C."/>
            <person name="Traller J.C."/>
            <person name="Alverson A.J."/>
        </authorList>
    </citation>
    <scope>NUCLEOTIDE SEQUENCE [LARGE SCALE GENOMIC DNA]</scope>
    <source>
        <strain evidence="10 11">CCMP332</strain>
    </source>
</reference>
<feature type="compositionally biased region" description="Low complexity" evidence="7">
    <location>
        <begin position="162"/>
        <end position="176"/>
    </location>
</feature>
<dbReference type="PROSITE" id="PS50941">
    <property type="entry name" value="CHIT_BIND_I_2"/>
    <property type="match status" value="2"/>
</dbReference>
<feature type="compositionally biased region" description="Low complexity" evidence="7">
    <location>
        <begin position="595"/>
        <end position="639"/>
    </location>
</feature>
<evidence type="ECO:0000256" key="1">
    <source>
        <dbReference type="ARBA" id="ARBA00022669"/>
    </source>
</evidence>
<feature type="disulfide bond" evidence="5">
    <location>
        <begin position="230"/>
        <end position="234"/>
    </location>
</feature>
<feature type="domain" description="Chitin-binding type-1" evidence="8">
    <location>
        <begin position="198"/>
        <end position="236"/>
    </location>
</feature>
<evidence type="ECO:0000256" key="6">
    <source>
        <dbReference type="RuleBase" id="RU000489"/>
    </source>
</evidence>
<accession>A0ABD3PMP4</accession>
<evidence type="ECO:0000256" key="2">
    <source>
        <dbReference type="ARBA" id="ARBA00022801"/>
    </source>
</evidence>
<feature type="disulfide bond" evidence="5">
    <location>
        <begin position="154"/>
        <end position="158"/>
    </location>
</feature>
<feature type="region of interest" description="Disordered" evidence="7">
    <location>
        <begin position="243"/>
        <end position="266"/>
    </location>
</feature>
<feature type="compositionally biased region" description="Low complexity" evidence="7">
    <location>
        <begin position="701"/>
        <end position="724"/>
    </location>
</feature>
<evidence type="ECO:0000256" key="7">
    <source>
        <dbReference type="SAM" id="MobiDB-lite"/>
    </source>
</evidence>
<keyword evidence="11" id="KW-1185">Reference proteome</keyword>
<comment type="caution">
    <text evidence="10">The sequence shown here is derived from an EMBL/GenBank/DDBJ whole genome shotgun (WGS) entry which is preliminary data.</text>
</comment>
<dbReference type="SUPFAM" id="SSF51445">
    <property type="entry name" value="(Trans)glycosidases"/>
    <property type="match status" value="1"/>
</dbReference>
<evidence type="ECO:0000259" key="8">
    <source>
        <dbReference type="PROSITE" id="PS50941"/>
    </source>
</evidence>
<evidence type="ECO:0008006" key="12">
    <source>
        <dbReference type="Google" id="ProtNLM"/>
    </source>
</evidence>
<comment type="caution">
    <text evidence="5">Lacks conserved residue(s) required for the propagation of feature annotation.</text>
</comment>
<organism evidence="10 11">
    <name type="scientific">Cyclotella cryptica</name>
    <dbReference type="NCBI Taxonomy" id="29204"/>
    <lineage>
        <taxon>Eukaryota</taxon>
        <taxon>Sar</taxon>
        <taxon>Stramenopiles</taxon>
        <taxon>Ochrophyta</taxon>
        <taxon>Bacillariophyta</taxon>
        <taxon>Coscinodiscophyceae</taxon>
        <taxon>Thalassiosirophycidae</taxon>
        <taxon>Stephanodiscales</taxon>
        <taxon>Stephanodiscaceae</taxon>
        <taxon>Cyclotella</taxon>
    </lineage>
</organism>
<dbReference type="PROSITE" id="PS01095">
    <property type="entry name" value="GH18_1"/>
    <property type="match status" value="1"/>
</dbReference>
<dbReference type="AlphaFoldDB" id="A0ABD3PMP4"/>
<evidence type="ECO:0000256" key="5">
    <source>
        <dbReference type="PROSITE-ProRule" id="PRU00261"/>
    </source>
</evidence>
<dbReference type="PROSITE" id="PS51910">
    <property type="entry name" value="GH18_2"/>
    <property type="match status" value="1"/>
</dbReference>
<feature type="region of interest" description="Disordered" evidence="7">
    <location>
        <begin position="162"/>
        <end position="186"/>
    </location>
</feature>
<dbReference type="SUPFAM" id="SSF57016">
    <property type="entry name" value="Plant lectins/antimicrobial peptides"/>
    <property type="match status" value="2"/>
</dbReference>
<protein>
    <recommendedName>
        <fullName evidence="12">Chitinase</fullName>
    </recommendedName>
</protein>
<dbReference type="InterPro" id="IPR017853">
    <property type="entry name" value="GH"/>
</dbReference>
<feature type="compositionally biased region" description="Low complexity" evidence="7">
    <location>
        <begin position="646"/>
        <end position="656"/>
    </location>
</feature>
<keyword evidence="3 5" id="KW-1015">Disulfide bond</keyword>
<dbReference type="PANTHER" id="PTHR47849">
    <property type="entry name" value="CHITIN-BINDING LECTIN 1"/>
    <property type="match status" value="1"/>
</dbReference>
<feature type="disulfide bond" evidence="5">
    <location>
        <begin position="207"/>
        <end position="219"/>
    </location>
</feature>
<feature type="disulfide bond" evidence="5">
    <location>
        <begin position="212"/>
        <end position="226"/>
    </location>
</feature>
<dbReference type="GO" id="GO:0008061">
    <property type="term" value="F:chitin binding"/>
    <property type="evidence" value="ECO:0007669"/>
    <property type="project" value="UniProtKB-UniRule"/>
</dbReference>
<feature type="compositionally biased region" description="Pro residues" evidence="7">
    <location>
        <begin position="243"/>
        <end position="259"/>
    </location>
</feature>
<feature type="disulfide bond" evidence="5">
    <location>
        <begin position="136"/>
        <end position="150"/>
    </location>
</feature>
<dbReference type="Pfam" id="PF00704">
    <property type="entry name" value="Glyco_hydro_18"/>
    <property type="match status" value="1"/>
</dbReference>
<feature type="compositionally biased region" description="Low complexity" evidence="7">
    <location>
        <begin position="665"/>
        <end position="676"/>
    </location>
</feature>
<evidence type="ECO:0000256" key="4">
    <source>
        <dbReference type="ARBA" id="ARBA00023295"/>
    </source>
</evidence>
<feature type="region of interest" description="Disordered" evidence="7">
    <location>
        <begin position="595"/>
        <end position="729"/>
    </location>
</feature>